<evidence type="ECO:0000256" key="1">
    <source>
        <dbReference type="SAM" id="MobiDB-lite"/>
    </source>
</evidence>
<organism evidence="2 3">
    <name type="scientific">Lymnaea stagnalis</name>
    <name type="common">Great pond snail</name>
    <name type="synonym">Helix stagnalis</name>
    <dbReference type="NCBI Taxonomy" id="6523"/>
    <lineage>
        <taxon>Eukaryota</taxon>
        <taxon>Metazoa</taxon>
        <taxon>Spiralia</taxon>
        <taxon>Lophotrochozoa</taxon>
        <taxon>Mollusca</taxon>
        <taxon>Gastropoda</taxon>
        <taxon>Heterobranchia</taxon>
        <taxon>Euthyneura</taxon>
        <taxon>Panpulmonata</taxon>
        <taxon>Hygrophila</taxon>
        <taxon>Lymnaeoidea</taxon>
        <taxon>Lymnaeidae</taxon>
        <taxon>Lymnaea</taxon>
    </lineage>
</organism>
<accession>A0AAV2IHK4</accession>
<evidence type="ECO:0000313" key="2">
    <source>
        <dbReference type="EMBL" id="CAL1545801.1"/>
    </source>
</evidence>
<dbReference type="AlphaFoldDB" id="A0AAV2IHK4"/>
<comment type="caution">
    <text evidence="2">The sequence shown here is derived from an EMBL/GenBank/DDBJ whole genome shotgun (WGS) entry which is preliminary data.</text>
</comment>
<name>A0AAV2IHK4_LYMST</name>
<dbReference type="EMBL" id="CAXITT010000735">
    <property type="protein sequence ID" value="CAL1545801.1"/>
    <property type="molecule type" value="Genomic_DNA"/>
</dbReference>
<feature type="compositionally biased region" description="Acidic residues" evidence="1">
    <location>
        <begin position="78"/>
        <end position="93"/>
    </location>
</feature>
<feature type="compositionally biased region" description="Basic and acidic residues" evidence="1">
    <location>
        <begin position="94"/>
        <end position="105"/>
    </location>
</feature>
<feature type="compositionally biased region" description="Low complexity" evidence="1">
    <location>
        <begin position="67"/>
        <end position="77"/>
    </location>
</feature>
<feature type="region of interest" description="Disordered" evidence="1">
    <location>
        <begin position="59"/>
        <end position="105"/>
    </location>
</feature>
<dbReference type="Proteomes" id="UP001497497">
    <property type="component" value="Unassembled WGS sequence"/>
</dbReference>
<protein>
    <submittedName>
        <fullName evidence="2">Uncharacterized protein</fullName>
    </submittedName>
</protein>
<proteinExistence type="predicted"/>
<reference evidence="2 3" key="1">
    <citation type="submission" date="2024-04" db="EMBL/GenBank/DDBJ databases">
        <authorList>
            <consortium name="Genoscope - CEA"/>
            <person name="William W."/>
        </authorList>
    </citation>
    <scope>NUCLEOTIDE SEQUENCE [LARGE SCALE GENOMIC DNA]</scope>
</reference>
<sequence length="105" mass="11769">MATVNMTINYRDGTSRTISQPVSEDKSGFNYNHLKKSVLSVHDQSNVILTNIVEEEKNQLPQRNIPTSTITTTVSTDDNADGDESEEDEEDNDDKLLPPEKKMKA</sequence>
<evidence type="ECO:0000313" key="3">
    <source>
        <dbReference type="Proteomes" id="UP001497497"/>
    </source>
</evidence>
<gene>
    <name evidence="2" type="ORF">GSLYS_00019178001</name>
</gene>
<keyword evidence="3" id="KW-1185">Reference proteome</keyword>